<evidence type="ECO:0008006" key="4">
    <source>
        <dbReference type="Google" id="ProtNLM"/>
    </source>
</evidence>
<accession>A0ABW1JQV3</accession>
<reference evidence="3" key="1">
    <citation type="journal article" date="2019" name="Int. J. Syst. Evol. Microbiol.">
        <title>The Global Catalogue of Microorganisms (GCM) 10K type strain sequencing project: providing services to taxonomists for standard genome sequencing and annotation.</title>
        <authorList>
            <consortium name="The Broad Institute Genomics Platform"/>
            <consortium name="The Broad Institute Genome Sequencing Center for Infectious Disease"/>
            <person name="Wu L."/>
            <person name="Ma J."/>
        </authorList>
    </citation>
    <scope>NUCLEOTIDE SEQUENCE [LARGE SCALE GENOMIC DNA]</scope>
    <source>
        <strain evidence="3">CCUG 36956</strain>
    </source>
</reference>
<dbReference type="RefSeq" id="WP_378601755.1">
    <property type="nucleotide sequence ID" value="NZ_JBHSQN010000003.1"/>
</dbReference>
<comment type="caution">
    <text evidence="2">The sequence shown here is derived from an EMBL/GenBank/DDBJ whole genome shotgun (WGS) entry which is preliminary data.</text>
</comment>
<dbReference type="EMBL" id="JBHSQN010000003">
    <property type="protein sequence ID" value="MFC6010978.1"/>
    <property type="molecule type" value="Genomic_DNA"/>
</dbReference>
<dbReference type="Proteomes" id="UP001596223">
    <property type="component" value="Unassembled WGS sequence"/>
</dbReference>
<sequence>MRKSVVAGMLVAAMIGGAGGVASAEPARSGSSDTGSAVVDAVQAGVMLATFMGHLLACNLTGSSAYPCTPIGPIADSGSTELGSADPGSNFVLRWLLCEVGADVGSAYCPA</sequence>
<proteinExistence type="predicted"/>
<protein>
    <recommendedName>
        <fullName evidence="4">DUF732 domain-containing protein</fullName>
    </recommendedName>
</protein>
<keyword evidence="3" id="KW-1185">Reference proteome</keyword>
<organism evidence="2 3">
    <name type="scientific">Nocardia lasii</name>
    <dbReference type="NCBI Taxonomy" id="1616107"/>
    <lineage>
        <taxon>Bacteria</taxon>
        <taxon>Bacillati</taxon>
        <taxon>Actinomycetota</taxon>
        <taxon>Actinomycetes</taxon>
        <taxon>Mycobacteriales</taxon>
        <taxon>Nocardiaceae</taxon>
        <taxon>Nocardia</taxon>
    </lineage>
</organism>
<evidence type="ECO:0000313" key="3">
    <source>
        <dbReference type="Proteomes" id="UP001596223"/>
    </source>
</evidence>
<feature type="chain" id="PRO_5045771426" description="DUF732 domain-containing protein" evidence="1">
    <location>
        <begin position="25"/>
        <end position="111"/>
    </location>
</feature>
<feature type="signal peptide" evidence="1">
    <location>
        <begin position="1"/>
        <end position="24"/>
    </location>
</feature>
<evidence type="ECO:0000313" key="2">
    <source>
        <dbReference type="EMBL" id="MFC6010978.1"/>
    </source>
</evidence>
<keyword evidence="1" id="KW-0732">Signal</keyword>
<name>A0ABW1JQV3_9NOCA</name>
<evidence type="ECO:0000256" key="1">
    <source>
        <dbReference type="SAM" id="SignalP"/>
    </source>
</evidence>
<gene>
    <name evidence="2" type="ORF">ACFP3H_07935</name>
</gene>